<dbReference type="EMBL" id="JAUOZS010000001">
    <property type="protein sequence ID" value="MDT8900775.1"/>
    <property type="molecule type" value="Genomic_DNA"/>
</dbReference>
<reference evidence="4 5" key="1">
    <citation type="submission" date="2023-07" db="EMBL/GenBank/DDBJ databases">
        <title>The novel representative of Negativicutes class, Anaeroselena agilis gen. nov. sp. nov.</title>
        <authorList>
            <person name="Prokofeva M.I."/>
            <person name="Elcheninov A.G."/>
            <person name="Klyukina A."/>
            <person name="Kublanov I.V."/>
            <person name="Frolov E.N."/>
            <person name="Podosokorskaya O.A."/>
        </authorList>
    </citation>
    <scope>NUCLEOTIDE SEQUENCE [LARGE SCALE GENOMIC DNA]</scope>
    <source>
        <strain evidence="4 5">4137-cl</strain>
    </source>
</reference>
<dbReference type="GO" id="GO:0016746">
    <property type="term" value="F:acyltransferase activity"/>
    <property type="evidence" value="ECO:0007669"/>
    <property type="project" value="UniProtKB-KW"/>
</dbReference>
<dbReference type="Pfam" id="PF00583">
    <property type="entry name" value="Acetyltransf_1"/>
    <property type="match status" value="1"/>
</dbReference>
<sequence length="137" mass="14995">MATIDIRLFNIEDYDLALELWQHAGLALRPGDDKPSLLRTLERNPGLSLVACADGEIIGTAIGTFDGRRGHLYHLAVLPACQGQGVGRRLIDEVAKRLVALGCPQLNLSVNLDNANAIKFYEAIGFETRGYMMSKTL</sequence>
<dbReference type="PANTHER" id="PTHR43877">
    <property type="entry name" value="AMINOALKYLPHOSPHONATE N-ACETYLTRANSFERASE-RELATED-RELATED"/>
    <property type="match status" value="1"/>
</dbReference>
<dbReference type="InterPro" id="IPR000182">
    <property type="entry name" value="GNAT_dom"/>
</dbReference>
<evidence type="ECO:0000313" key="4">
    <source>
        <dbReference type="EMBL" id="MDT8900775.1"/>
    </source>
</evidence>
<dbReference type="InterPro" id="IPR050832">
    <property type="entry name" value="Bact_Acetyltransf"/>
</dbReference>
<evidence type="ECO:0000259" key="3">
    <source>
        <dbReference type="PROSITE" id="PS51186"/>
    </source>
</evidence>
<dbReference type="EC" id="2.3.1.-" evidence="4"/>
<keyword evidence="2 4" id="KW-0012">Acyltransferase</keyword>
<protein>
    <submittedName>
        <fullName evidence="4">GNAT family N-acetyltransferase</fullName>
        <ecNumber evidence="4">2.3.1.-</ecNumber>
    </submittedName>
</protein>
<dbReference type="RefSeq" id="WP_413779310.1">
    <property type="nucleotide sequence ID" value="NZ_JAUOZS010000001.1"/>
</dbReference>
<evidence type="ECO:0000313" key="5">
    <source>
        <dbReference type="Proteomes" id="UP001254848"/>
    </source>
</evidence>
<gene>
    <name evidence="4" type="ORF">Q4T40_05920</name>
</gene>
<organism evidence="4 5">
    <name type="scientific">Anaeroselena agilis</name>
    <dbReference type="NCBI Taxonomy" id="3063788"/>
    <lineage>
        <taxon>Bacteria</taxon>
        <taxon>Bacillati</taxon>
        <taxon>Bacillota</taxon>
        <taxon>Negativicutes</taxon>
        <taxon>Acetonemataceae</taxon>
        <taxon>Anaeroselena</taxon>
    </lineage>
</organism>
<dbReference type="CDD" id="cd04301">
    <property type="entry name" value="NAT_SF"/>
    <property type="match status" value="1"/>
</dbReference>
<keyword evidence="5" id="KW-1185">Reference proteome</keyword>
<feature type="domain" description="N-acetyltransferase" evidence="3">
    <location>
        <begin position="4"/>
        <end position="137"/>
    </location>
</feature>
<dbReference type="Proteomes" id="UP001254848">
    <property type="component" value="Unassembled WGS sequence"/>
</dbReference>
<accession>A0ABU3NWJ2</accession>
<evidence type="ECO:0000256" key="2">
    <source>
        <dbReference type="ARBA" id="ARBA00023315"/>
    </source>
</evidence>
<dbReference type="PROSITE" id="PS51186">
    <property type="entry name" value="GNAT"/>
    <property type="match status" value="1"/>
</dbReference>
<dbReference type="InterPro" id="IPR016181">
    <property type="entry name" value="Acyl_CoA_acyltransferase"/>
</dbReference>
<proteinExistence type="predicted"/>
<comment type="caution">
    <text evidence="4">The sequence shown here is derived from an EMBL/GenBank/DDBJ whole genome shotgun (WGS) entry which is preliminary data.</text>
</comment>
<dbReference type="SUPFAM" id="SSF55729">
    <property type="entry name" value="Acyl-CoA N-acyltransferases (Nat)"/>
    <property type="match status" value="1"/>
</dbReference>
<keyword evidence="1 4" id="KW-0808">Transferase</keyword>
<name>A0ABU3NWJ2_9FIRM</name>
<dbReference type="Gene3D" id="3.40.630.30">
    <property type="match status" value="1"/>
</dbReference>
<evidence type="ECO:0000256" key="1">
    <source>
        <dbReference type="ARBA" id="ARBA00022679"/>
    </source>
</evidence>